<name>A0A814ARV8_9BILA</name>
<evidence type="ECO:0000313" key="3">
    <source>
        <dbReference type="Proteomes" id="UP000663829"/>
    </source>
</evidence>
<accession>A0A814ARV8</accession>
<gene>
    <name evidence="1" type="ORF">GPM918_LOCUS9563</name>
    <name evidence="2" type="ORF">SRO942_LOCUS9564</name>
</gene>
<evidence type="ECO:0000313" key="1">
    <source>
        <dbReference type="EMBL" id="CAF0919270.1"/>
    </source>
</evidence>
<organism evidence="1 3">
    <name type="scientific">Didymodactylos carnosus</name>
    <dbReference type="NCBI Taxonomy" id="1234261"/>
    <lineage>
        <taxon>Eukaryota</taxon>
        <taxon>Metazoa</taxon>
        <taxon>Spiralia</taxon>
        <taxon>Gnathifera</taxon>
        <taxon>Rotifera</taxon>
        <taxon>Eurotatoria</taxon>
        <taxon>Bdelloidea</taxon>
        <taxon>Philodinida</taxon>
        <taxon>Philodinidae</taxon>
        <taxon>Didymodactylos</taxon>
    </lineage>
</organism>
<evidence type="ECO:0000313" key="2">
    <source>
        <dbReference type="EMBL" id="CAF3698880.1"/>
    </source>
</evidence>
<proteinExistence type="predicted"/>
<keyword evidence="3" id="KW-1185">Reference proteome</keyword>
<sequence>CNGHAKDIALACRRKPEALNHVFGLAPTEV</sequence>
<protein>
    <submittedName>
        <fullName evidence="1">Uncharacterized protein</fullName>
    </submittedName>
</protein>
<dbReference type="EMBL" id="CAJNOQ010001790">
    <property type="protein sequence ID" value="CAF0919270.1"/>
    <property type="molecule type" value="Genomic_DNA"/>
</dbReference>
<reference evidence="1" key="1">
    <citation type="submission" date="2021-02" db="EMBL/GenBank/DDBJ databases">
        <authorList>
            <person name="Nowell W R."/>
        </authorList>
    </citation>
    <scope>NUCLEOTIDE SEQUENCE</scope>
</reference>
<dbReference type="Proteomes" id="UP000663829">
    <property type="component" value="Unassembled WGS sequence"/>
</dbReference>
<dbReference type="AlphaFoldDB" id="A0A814ARV8"/>
<dbReference type="EMBL" id="CAJOBC010001790">
    <property type="protein sequence ID" value="CAF3698880.1"/>
    <property type="molecule type" value="Genomic_DNA"/>
</dbReference>
<comment type="caution">
    <text evidence="1">The sequence shown here is derived from an EMBL/GenBank/DDBJ whole genome shotgun (WGS) entry which is preliminary data.</text>
</comment>
<dbReference type="Proteomes" id="UP000681722">
    <property type="component" value="Unassembled WGS sequence"/>
</dbReference>
<feature type="non-terminal residue" evidence="1">
    <location>
        <position position="1"/>
    </location>
</feature>